<dbReference type="RefSeq" id="WP_091628496.1">
    <property type="nucleotide sequence ID" value="NZ_FOEF01000029.1"/>
</dbReference>
<proteinExistence type="predicted"/>
<keyword evidence="2" id="KW-1185">Reference proteome</keyword>
<reference evidence="1 2" key="1">
    <citation type="submission" date="2016-10" db="EMBL/GenBank/DDBJ databases">
        <authorList>
            <person name="de Groot N.N."/>
        </authorList>
    </citation>
    <scope>NUCLEOTIDE SEQUENCE [LARGE SCALE GENOMIC DNA]</scope>
    <source>
        <strain evidence="1 2">DSM 44993</strain>
    </source>
</reference>
<name>A0A1H8YQN1_9PSEU</name>
<evidence type="ECO:0000313" key="1">
    <source>
        <dbReference type="EMBL" id="SEP53678.1"/>
    </source>
</evidence>
<gene>
    <name evidence="1" type="ORF">SAMN04489732_129124</name>
</gene>
<accession>A0A1H8YQN1</accession>
<dbReference type="Proteomes" id="UP000198582">
    <property type="component" value="Unassembled WGS sequence"/>
</dbReference>
<organism evidence="1 2">
    <name type="scientific">Amycolatopsis saalfeldensis</name>
    <dbReference type="NCBI Taxonomy" id="394193"/>
    <lineage>
        <taxon>Bacteria</taxon>
        <taxon>Bacillati</taxon>
        <taxon>Actinomycetota</taxon>
        <taxon>Actinomycetes</taxon>
        <taxon>Pseudonocardiales</taxon>
        <taxon>Pseudonocardiaceae</taxon>
        <taxon>Amycolatopsis</taxon>
    </lineage>
</organism>
<dbReference type="AlphaFoldDB" id="A0A1H8YQN1"/>
<protein>
    <submittedName>
        <fullName evidence="1">Uncharacterized protein</fullName>
    </submittedName>
</protein>
<evidence type="ECO:0000313" key="2">
    <source>
        <dbReference type="Proteomes" id="UP000198582"/>
    </source>
</evidence>
<dbReference type="EMBL" id="FOEF01000029">
    <property type="protein sequence ID" value="SEP53678.1"/>
    <property type="molecule type" value="Genomic_DNA"/>
</dbReference>
<sequence length="122" mass="13294">MTTDDLAPAGDHDPELTFRTLDWHGFSTSLICEGPLGAVELQFRPGQFPALALAFHSRNPTYTAVSVLADCPVLGGDCYPDTLSDGIQDVFEPLILAQDADGLEAELTSRYRIASWTVHDEQ</sequence>